<evidence type="ECO:0000313" key="3">
    <source>
        <dbReference type="Proteomes" id="UP000294257"/>
    </source>
</evidence>
<protein>
    <submittedName>
        <fullName evidence="2">Peptidase inhibitor family I36</fullName>
    </submittedName>
</protein>
<dbReference type="Proteomes" id="UP000294257">
    <property type="component" value="Unassembled WGS sequence"/>
</dbReference>
<dbReference type="RefSeq" id="WP_165401554.1">
    <property type="nucleotide sequence ID" value="NZ_SGWQ01000015.1"/>
</dbReference>
<evidence type="ECO:0000256" key="1">
    <source>
        <dbReference type="SAM" id="SignalP"/>
    </source>
</evidence>
<feature type="signal peptide" evidence="1">
    <location>
        <begin position="1"/>
        <end position="27"/>
    </location>
</feature>
<keyword evidence="1" id="KW-0732">Signal</keyword>
<feature type="chain" id="PRO_5020690682" evidence="1">
    <location>
        <begin position="28"/>
        <end position="184"/>
    </location>
</feature>
<comment type="caution">
    <text evidence="2">The sequence shown here is derived from an EMBL/GenBank/DDBJ whole genome shotgun (WGS) entry which is preliminary data.</text>
</comment>
<proteinExistence type="predicted"/>
<keyword evidence="3" id="KW-1185">Reference proteome</keyword>
<reference evidence="2 3" key="1">
    <citation type="submission" date="2019-02" db="EMBL/GenBank/DDBJ databases">
        <title>Genomic Encyclopedia of Type Strains, Phase IV (KMG-IV): sequencing the most valuable type-strain genomes for metagenomic binning, comparative biology and taxonomic classification.</title>
        <authorList>
            <person name="Goeker M."/>
        </authorList>
    </citation>
    <scope>NUCLEOTIDE SEQUENCE [LARGE SCALE GENOMIC DNA]</scope>
    <source>
        <strain evidence="2 3">DSM 101727</strain>
    </source>
</reference>
<name>A0A4Q7KD20_9PSEU</name>
<dbReference type="Pfam" id="PF03995">
    <property type="entry name" value="Inhibitor_I36"/>
    <property type="match status" value="1"/>
</dbReference>
<dbReference type="EMBL" id="SGWQ01000015">
    <property type="protein sequence ID" value="RZS31235.1"/>
    <property type="molecule type" value="Genomic_DNA"/>
</dbReference>
<dbReference type="AlphaFoldDB" id="A0A4Q7KD20"/>
<accession>A0A4Q7KD20</accession>
<sequence length="184" mass="20264">MKTWFQASIATTALLAGFALGTPSATAATPTGSTEPGATASFEGKRLDLKRQGWGQAQSCVVFSRARTDCFRSNEEANRAIGYDRTKEVRQGLTTTADFDCARDWLCLFEHAEGRGRRLIFNEDVWHNLADWDFANKTSSWRNRMFGWDDGILGDGKGHVLILESGARAAYMGGWNDAAVHVHG</sequence>
<gene>
    <name evidence="2" type="ORF">EV193_115114</name>
</gene>
<evidence type="ECO:0000313" key="2">
    <source>
        <dbReference type="EMBL" id="RZS31235.1"/>
    </source>
</evidence>
<organism evidence="2 3">
    <name type="scientific">Herbihabitans rhizosphaerae</name>
    <dbReference type="NCBI Taxonomy" id="1872711"/>
    <lineage>
        <taxon>Bacteria</taxon>
        <taxon>Bacillati</taxon>
        <taxon>Actinomycetota</taxon>
        <taxon>Actinomycetes</taxon>
        <taxon>Pseudonocardiales</taxon>
        <taxon>Pseudonocardiaceae</taxon>
        <taxon>Herbihabitans</taxon>
    </lineage>
</organism>